<dbReference type="Pfam" id="PF03330">
    <property type="entry name" value="DPBB_1"/>
    <property type="match status" value="1"/>
</dbReference>
<dbReference type="InParanoid" id="A0A0C3DZQ1"/>
<feature type="compositionally biased region" description="Acidic residues" evidence="2">
    <location>
        <begin position="49"/>
        <end position="65"/>
    </location>
</feature>
<dbReference type="EMBL" id="KN822049">
    <property type="protein sequence ID" value="KIM61694.1"/>
    <property type="molecule type" value="Genomic_DNA"/>
</dbReference>
<evidence type="ECO:0000256" key="2">
    <source>
        <dbReference type="SAM" id="MobiDB-lite"/>
    </source>
</evidence>
<proteinExistence type="predicted"/>
<dbReference type="Proteomes" id="UP000053989">
    <property type="component" value="Unassembled WGS sequence"/>
</dbReference>
<keyword evidence="1 3" id="KW-0732">Signal</keyword>
<dbReference type="Gene3D" id="2.40.40.10">
    <property type="entry name" value="RlpA-like domain"/>
    <property type="match status" value="1"/>
</dbReference>
<gene>
    <name evidence="5" type="ORF">SCLCIDRAFT_1215786</name>
</gene>
<dbReference type="HOGENOM" id="CLU_047639_2_0_1"/>
<sequence>MAPVAKYLSTLALALMASALITPHLSGDAHHLREVSRNNIPIVARIPDGDDDTDDAPDDTSDSDGSDSGGDLGYMSGTQYGQGTFFDTGLGACGLVNDNSDHIAAVSVLLFNSYPGYNGLNPNNNPICGRQIIAHYEGKSTTVTVVDSCPGCALKDLDLTPTAFSDLADQDLGRINISWEWA</sequence>
<feature type="domain" description="RlpA-like protein double-psi beta-barrel" evidence="4">
    <location>
        <begin position="130"/>
        <end position="178"/>
    </location>
</feature>
<dbReference type="OrthoDB" id="623670at2759"/>
<evidence type="ECO:0000313" key="6">
    <source>
        <dbReference type="Proteomes" id="UP000053989"/>
    </source>
</evidence>
<reference evidence="5 6" key="1">
    <citation type="submission" date="2014-04" db="EMBL/GenBank/DDBJ databases">
        <authorList>
            <consortium name="DOE Joint Genome Institute"/>
            <person name="Kuo A."/>
            <person name="Kohler A."/>
            <person name="Nagy L.G."/>
            <person name="Floudas D."/>
            <person name="Copeland A."/>
            <person name="Barry K.W."/>
            <person name="Cichocki N."/>
            <person name="Veneault-Fourrey C."/>
            <person name="LaButti K."/>
            <person name="Lindquist E.A."/>
            <person name="Lipzen A."/>
            <person name="Lundell T."/>
            <person name="Morin E."/>
            <person name="Murat C."/>
            <person name="Sun H."/>
            <person name="Tunlid A."/>
            <person name="Henrissat B."/>
            <person name="Grigoriev I.V."/>
            <person name="Hibbett D.S."/>
            <person name="Martin F."/>
            <person name="Nordberg H.P."/>
            <person name="Cantor M.N."/>
            <person name="Hua S.X."/>
        </authorList>
    </citation>
    <scope>NUCLEOTIDE SEQUENCE [LARGE SCALE GENOMIC DNA]</scope>
    <source>
        <strain evidence="5 6">Foug A</strain>
    </source>
</reference>
<dbReference type="PANTHER" id="PTHR31836">
    <property type="match status" value="1"/>
</dbReference>
<evidence type="ECO:0000313" key="5">
    <source>
        <dbReference type="EMBL" id="KIM61694.1"/>
    </source>
</evidence>
<dbReference type="STRING" id="1036808.A0A0C3DZQ1"/>
<dbReference type="PANTHER" id="PTHR31836:SF28">
    <property type="entry name" value="SRCR DOMAIN-CONTAINING PROTEIN-RELATED"/>
    <property type="match status" value="1"/>
</dbReference>
<accession>A0A0C3DZQ1</accession>
<feature type="chain" id="PRO_5002163605" description="RlpA-like protein double-psi beta-barrel domain-containing protein" evidence="3">
    <location>
        <begin position="20"/>
        <end position="182"/>
    </location>
</feature>
<evidence type="ECO:0000256" key="3">
    <source>
        <dbReference type="SAM" id="SignalP"/>
    </source>
</evidence>
<dbReference type="AlphaFoldDB" id="A0A0C3DZQ1"/>
<dbReference type="InterPro" id="IPR009009">
    <property type="entry name" value="RlpA-like_DPBB"/>
</dbReference>
<evidence type="ECO:0000259" key="4">
    <source>
        <dbReference type="Pfam" id="PF03330"/>
    </source>
</evidence>
<dbReference type="SUPFAM" id="SSF50685">
    <property type="entry name" value="Barwin-like endoglucanases"/>
    <property type="match status" value="1"/>
</dbReference>
<protein>
    <recommendedName>
        <fullName evidence="4">RlpA-like protein double-psi beta-barrel domain-containing protein</fullName>
    </recommendedName>
</protein>
<keyword evidence="6" id="KW-1185">Reference proteome</keyword>
<feature type="signal peptide" evidence="3">
    <location>
        <begin position="1"/>
        <end position="19"/>
    </location>
</feature>
<feature type="region of interest" description="Disordered" evidence="2">
    <location>
        <begin position="41"/>
        <end position="73"/>
    </location>
</feature>
<evidence type="ECO:0000256" key="1">
    <source>
        <dbReference type="ARBA" id="ARBA00022729"/>
    </source>
</evidence>
<reference evidence="6" key="2">
    <citation type="submission" date="2015-01" db="EMBL/GenBank/DDBJ databases">
        <title>Evolutionary Origins and Diversification of the Mycorrhizal Mutualists.</title>
        <authorList>
            <consortium name="DOE Joint Genome Institute"/>
            <consortium name="Mycorrhizal Genomics Consortium"/>
            <person name="Kohler A."/>
            <person name="Kuo A."/>
            <person name="Nagy L.G."/>
            <person name="Floudas D."/>
            <person name="Copeland A."/>
            <person name="Barry K.W."/>
            <person name="Cichocki N."/>
            <person name="Veneault-Fourrey C."/>
            <person name="LaButti K."/>
            <person name="Lindquist E.A."/>
            <person name="Lipzen A."/>
            <person name="Lundell T."/>
            <person name="Morin E."/>
            <person name="Murat C."/>
            <person name="Riley R."/>
            <person name="Ohm R."/>
            <person name="Sun H."/>
            <person name="Tunlid A."/>
            <person name="Henrissat B."/>
            <person name="Grigoriev I.V."/>
            <person name="Hibbett D.S."/>
            <person name="Martin F."/>
        </authorList>
    </citation>
    <scope>NUCLEOTIDE SEQUENCE [LARGE SCALE GENOMIC DNA]</scope>
    <source>
        <strain evidence="6">Foug A</strain>
    </source>
</reference>
<dbReference type="InterPro" id="IPR051477">
    <property type="entry name" value="Expansin_CellWall"/>
</dbReference>
<dbReference type="CDD" id="cd22191">
    <property type="entry name" value="DPBB_RlpA_EXP_N-like"/>
    <property type="match status" value="1"/>
</dbReference>
<dbReference type="InterPro" id="IPR036908">
    <property type="entry name" value="RlpA-like_sf"/>
</dbReference>
<organism evidence="5 6">
    <name type="scientific">Scleroderma citrinum Foug A</name>
    <dbReference type="NCBI Taxonomy" id="1036808"/>
    <lineage>
        <taxon>Eukaryota</taxon>
        <taxon>Fungi</taxon>
        <taxon>Dikarya</taxon>
        <taxon>Basidiomycota</taxon>
        <taxon>Agaricomycotina</taxon>
        <taxon>Agaricomycetes</taxon>
        <taxon>Agaricomycetidae</taxon>
        <taxon>Boletales</taxon>
        <taxon>Sclerodermatineae</taxon>
        <taxon>Sclerodermataceae</taxon>
        <taxon>Scleroderma</taxon>
    </lineage>
</organism>
<name>A0A0C3DZQ1_9AGAM</name>